<feature type="region of interest" description="Disordered" evidence="10">
    <location>
        <begin position="542"/>
        <end position="590"/>
    </location>
</feature>
<dbReference type="PROSITE" id="PS50297">
    <property type="entry name" value="ANK_REP_REGION"/>
    <property type="match status" value="1"/>
</dbReference>
<dbReference type="PANTHER" id="PTHR46097:SF3">
    <property type="entry name" value="ARF GTPASE-ACTIVATING PROTEIN GIT"/>
    <property type="match status" value="1"/>
</dbReference>
<keyword evidence="4 8" id="KW-0863">Zinc-finger</keyword>
<dbReference type="SMART" id="SM00248">
    <property type="entry name" value="ANK"/>
    <property type="match status" value="2"/>
</dbReference>
<dbReference type="GO" id="GO:0031267">
    <property type="term" value="F:small GTPase binding"/>
    <property type="evidence" value="ECO:0007669"/>
    <property type="project" value="TreeGrafter"/>
</dbReference>
<evidence type="ECO:0000256" key="4">
    <source>
        <dbReference type="ARBA" id="ARBA00022771"/>
    </source>
</evidence>
<keyword evidence="3" id="KW-0677">Repeat</keyword>
<evidence type="ECO:0000259" key="11">
    <source>
        <dbReference type="PROSITE" id="PS50115"/>
    </source>
</evidence>
<dbReference type="Pfam" id="PF08518">
    <property type="entry name" value="GIT_SHD"/>
    <property type="match status" value="2"/>
</dbReference>
<evidence type="ECO:0000313" key="12">
    <source>
        <dbReference type="Proteomes" id="UP000515160"/>
    </source>
</evidence>
<dbReference type="GeneID" id="117568233"/>
<proteinExistence type="predicted"/>
<keyword evidence="1" id="KW-0343">GTPase activation</keyword>
<dbReference type="SUPFAM" id="SSF48403">
    <property type="entry name" value="Ankyrin repeat"/>
    <property type="match status" value="1"/>
</dbReference>
<sequence length="745" mass="82101">MCFASSIIEAHKKLFIAPELEATPSSTLGSSGRRKSANIMSRSKSRLQTEVCGDCGATDPSWASINRGILLCADCCSVHRSLGRHISIVKSLRQGNWEPSVLNFVNSLNAHGANSVWEHHLLDGATNSSGGKHVPRWRKPTPKDALHPTKSDFIKAKHVNLNFVLKPSLQDDDDSSSGGGGNNLEQELSRQLHASVRTSNLETSLRFLVQGADPNYYHEEKCSTPLHMAAKFGQASQIEMLLIYGADVNALDSNGMTPLELAKANNHSTIAERLLDAMYDVTDRLIMFMGGKKPDHASGRHLIIPETNGSEISEQLKIARGKLQLVPNKMFEELVMDLYDEVDRRECEAIWSTSTLNAEHATVPFLPANPFLSATRNQGRQKLARFNRAEFAGLLTDVLIDALRRQNMANLRPLDAPPLPTQSLQLLPYGNNSTMYSSSFEQSMHDPNLSDDEPIYDPVASDDDYAPVPPMAQQAIVHTPPRNANSQNEMETLRKQINEYKSEISQLKNVVQQLSSENSQLKSKFSSASNNSVYDEPLRIDLSLNSPDSEHEPLSLPEGSNNSAVAAAAAGGDSASSNASSTQSTIKRPASMYERRLASNFAEGNTDVRNTTSMYQMAGDGKPFGEEVKVRSDLVTRCLKELIQAMHPTCEAEKQSIAPHGERIRSAVTDLIALYANLPPNASETTRETLKQLTRKNILIQHECENLQKSIEADDKQAIQTNTLEVRDCAFHIASAIKTLVLQFY</sequence>
<accession>A0A6P8WYT4</accession>
<dbReference type="SUPFAM" id="SSF57863">
    <property type="entry name" value="ArfGap/RecO-like zinc finger"/>
    <property type="match status" value="1"/>
</dbReference>
<feature type="compositionally biased region" description="Low complexity" evidence="10">
    <location>
        <begin position="559"/>
        <end position="581"/>
    </location>
</feature>
<dbReference type="CTD" id="36122"/>
<evidence type="ECO:0000256" key="1">
    <source>
        <dbReference type="ARBA" id="ARBA00022468"/>
    </source>
</evidence>
<dbReference type="GO" id="GO:0008270">
    <property type="term" value="F:zinc ion binding"/>
    <property type="evidence" value="ECO:0007669"/>
    <property type="project" value="UniProtKB-KW"/>
</dbReference>
<evidence type="ECO:0000256" key="9">
    <source>
        <dbReference type="SAM" id="Coils"/>
    </source>
</evidence>
<evidence type="ECO:0000256" key="8">
    <source>
        <dbReference type="PROSITE-ProRule" id="PRU00288"/>
    </source>
</evidence>
<dbReference type="GO" id="GO:0036465">
    <property type="term" value="P:synaptic vesicle recycling"/>
    <property type="evidence" value="ECO:0007669"/>
    <property type="project" value="TreeGrafter"/>
</dbReference>
<feature type="region of interest" description="Disordered" evidence="10">
    <location>
        <begin position="127"/>
        <end position="148"/>
    </location>
</feature>
<keyword evidence="2" id="KW-0479">Metal-binding</keyword>
<evidence type="ECO:0000256" key="3">
    <source>
        <dbReference type="ARBA" id="ARBA00022737"/>
    </source>
</evidence>
<dbReference type="SMART" id="SM00555">
    <property type="entry name" value="GIT"/>
    <property type="match status" value="2"/>
</dbReference>
<dbReference type="InterPro" id="IPR036770">
    <property type="entry name" value="Ankyrin_rpt-contain_sf"/>
</dbReference>
<dbReference type="InterPro" id="IPR002110">
    <property type="entry name" value="Ankyrin_rpt"/>
</dbReference>
<dbReference type="InterPro" id="IPR001164">
    <property type="entry name" value="ArfGAP_dom"/>
</dbReference>
<evidence type="ECO:0000256" key="10">
    <source>
        <dbReference type="SAM" id="MobiDB-lite"/>
    </source>
</evidence>
<feature type="domain" description="Arf-GAP" evidence="11">
    <location>
        <begin position="34"/>
        <end position="171"/>
    </location>
</feature>
<protein>
    <submittedName>
        <fullName evidence="13">ARF GTPase-activating protein Git</fullName>
    </submittedName>
</protein>
<dbReference type="Pfam" id="PF01412">
    <property type="entry name" value="ArfGap"/>
    <property type="match status" value="1"/>
</dbReference>
<dbReference type="PRINTS" id="PR00405">
    <property type="entry name" value="REVINTRACTNG"/>
</dbReference>
<dbReference type="Pfam" id="PF12796">
    <property type="entry name" value="Ank_2"/>
    <property type="match status" value="1"/>
</dbReference>
<gene>
    <name evidence="13" type="primary">LOC117568233</name>
</gene>
<dbReference type="RefSeq" id="XP_034104598.1">
    <property type="nucleotide sequence ID" value="XM_034248707.2"/>
</dbReference>
<dbReference type="InterPro" id="IPR038508">
    <property type="entry name" value="ArfGAP_dom_sf"/>
</dbReference>
<dbReference type="PANTHER" id="PTHR46097">
    <property type="entry name" value="G PROTEIN-COUPLED RECEPTOR KINASE INTERACTING ARFGAP"/>
    <property type="match status" value="1"/>
</dbReference>
<dbReference type="CDD" id="cd08833">
    <property type="entry name" value="ArfGap_GIT"/>
    <property type="match status" value="1"/>
</dbReference>
<evidence type="ECO:0000256" key="7">
    <source>
        <dbReference type="PROSITE-ProRule" id="PRU00023"/>
    </source>
</evidence>
<evidence type="ECO:0000256" key="2">
    <source>
        <dbReference type="ARBA" id="ARBA00022723"/>
    </source>
</evidence>
<dbReference type="SMART" id="SM00105">
    <property type="entry name" value="ArfGap"/>
    <property type="match status" value="1"/>
</dbReference>
<keyword evidence="12" id="KW-1185">Reference proteome</keyword>
<dbReference type="Gene3D" id="1.20.120.330">
    <property type="entry name" value="Nucleotidyltransferases domain 2"/>
    <property type="match status" value="1"/>
</dbReference>
<dbReference type="OrthoDB" id="5588096at2759"/>
<dbReference type="Pfam" id="PF12205">
    <property type="entry name" value="GIT1_C"/>
    <property type="match status" value="1"/>
</dbReference>
<keyword evidence="6 7" id="KW-0040">ANK repeat</keyword>
<dbReference type="Gene3D" id="1.10.220.150">
    <property type="entry name" value="Arf GTPase activating protein"/>
    <property type="match status" value="1"/>
</dbReference>
<feature type="coiled-coil region" evidence="9">
    <location>
        <begin position="483"/>
        <end position="531"/>
    </location>
</feature>
<dbReference type="InterPro" id="IPR037278">
    <property type="entry name" value="ARFGAP/RecO"/>
</dbReference>
<dbReference type="GO" id="GO:0032012">
    <property type="term" value="P:regulation of ARF protein signal transduction"/>
    <property type="evidence" value="ECO:0007669"/>
    <property type="project" value="InterPro"/>
</dbReference>
<dbReference type="GO" id="GO:0007420">
    <property type="term" value="P:brain development"/>
    <property type="evidence" value="ECO:0007669"/>
    <property type="project" value="InterPro"/>
</dbReference>
<dbReference type="InterPro" id="IPR013724">
    <property type="entry name" value="GIT_SHD"/>
</dbReference>
<dbReference type="AlphaFoldDB" id="A0A6P8WYT4"/>
<dbReference type="InterPro" id="IPR047161">
    <property type="entry name" value="GIT-like"/>
</dbReference>
<evidence type="ECO:0000256" key="5">
    <source>
        <dbReference type="ARBA" id="ARBA00022833"/>
    </source>
</evidence>
<evidence type="ECO:0000256" key="6">
    <source>
        <dbReference type="ARBA" id="ARBA00023043"/>
    </source>
</evidence>
<feature type="repeat" description="ANK" evidence="7">
    <location>
        <begin position="221"/>
        <end position="253"/>
    </location>
</feature>
<dbReference type="PROSITE" id="PS50088">
    <property type="entry name" value="ANK_REPEAT"/>
    <property type="match status" value="1"/>
</dbReference>
<keyword evidence="5" id="KW-0862">Zinc</keyword>
<evidence type="ECO:0000313" key="13">
    <source>
        <dbReference type="RefSeq" id="XP_034104598.1"/>
    </source>
</evidence>
<reference evidence="13" key="1">
    <citation type="submission" date="2025-08" db="UniProtKB">
        <authorList>
            <consortium name="RefSeq"/>
        </authorList>
    </citation>
    <scope>IDENTIFICATION</scope>
    <source>
        <strain evidence="13">15112-1751.03</strain>
        <tissue evidence="13">Whole Adult</tissue>
    </source>
</reference>
<dbReference type="PROSITE" id="PS50115">
    <property type="entry name" value="ARFGAP"/>
    <property type="match status" value="1"/>
</dbReference>
<dbReference type="GO" id="GO:0098793">
    <property type="term" value="C:presynapse"/>
    <property type="evidence" value="ECO:0007669"/>
    <property type="project" value="GOC"/>
</dbReference>
<dbReference type="GO" id="GO:0005096">
    <property type="term" value="F:GTPase activator activity"/>
    <property type="evidence" value="ECO:0007669"/>
    <property type="project" value="UniProtKB-KW"/>
</dbReference>
<keyword evidence="9" id="KW-0175">Coiled coil</keyword>
<name>A0A6P8WYT4_DROAB</name>
<dbReference type="GO" id="GO:0008277">
    <property type="term" value="P:regulation of G protein-coupled receptor signaling pathway"/>
    <property type="evidence" value="ECO:0007669"/>
    <property type="project" value="TreeGrafter"/>
</dbReference>
<dbReference type="Gene3D" id="1.25.40.20">
    <property type="entry name" value="Ankyrin repeat-containing domain"/>
    <property type="match status" value="1"/>
</dbReference>
<organism evidence="12 13">
    <name type="scientific">Drosophila albomicans</name>
    <name type="common">Fruit fly</name>
    <dbReference type="NCBI Taxonomy" id="7291"/>
    <lineage>
        <taxon>Eukaryota</taxon>
        <taxon>Metazoa</taxon>
        <taxon>Ecdysozoa</taxon>
        <taxon>Arthropoda</taxon>
        <taxon>Hexapoda</taxon>
        <taxon>Insecta</taxon>
        <taxon>Pterygota</taxon>
        <taxon>Neoptera</taxon>
        <taxon>Endopterygota</taxon>
        <taxon>Diptera</taxon>
        <taxon>Brachycera</taxon>
        <taxon>Muscomorpha</taxon>
        <taxon>Ephydroidea</taxon>
        <taxon>Drosophilidae</taxon>
        <taxon>Drosophila</taxon>
    </lineage>
</organism>
<dbReference type="InterPro" id="IPR022018">
    <property type="entry name" value="GIT1_C"/>
</dbReference>
<dbReference type="Proteomes" id="UP000515160">
    <property type="component" value="Chromosome 3"/>
</dbReference>